<keyword evidence="4" id="KW-0732">Signal</keyword>
<evidence type="ECO:0000259" key="12">
    <source>
        <dbReference type="PROSITE" id="PS50011"/>
    </source>
</evidence>
<evidence type="ECO:0000256" key="10">
    <source>
        <dbReference type="SAM" id="MobiDB-lite"/>
    </source>
</evidence>
<dbReference type="STRING" id="200361.A0A453NNH3"/>
<feature type="compositionally biased region" description="Pro residues" evidence="10">
    <location>
        <begin position="183"/>
        <end position="194"/>
    </location>
</feature>
<reference evidence="14" key="1">
    <citation type="journal article" date="2014" name="Science">
        <title>Ancient hybridizations among the ancestral genomes of bread wheat.</title>
        <authorList>
            <consortium name="International Wheat Genome Sequencing Consortium,"/>
            <person name="Marcussen T."/>
            <person name="Sandve S.R."/>
            <person name="Heier L."/>
            <person name="Spannagl M."/>
            <person name="Pfeifer M."/>
            <person name="Jakobsen K.S."/>
            <person name="Wulff B.B."/>
            <person name="Steuernagel B."/>
            <person name="Mayer K.F."/>
            <person name="Olsen O.A."/>
        </authorList>
    </citation>
    <scope>NUCLEOTIDE SEQUENCE [LARGE SCALE GENOMIC DNA]</scope>
    <source>
        <strain evidence="14">cv. AL8/78</strain>
    </source>
</reference>
<keyword evidence="3 11" id="KW-0812">Transmembrane</keyword>
<organism evidence="13 14">
    <name type="scientific">Aegilops tauschii subsp. strangulata</name>
    <name type="common">Goatgrass</name>
    <dbReference type="NCBI Taxonomy" id="200361"/>
    <lineage>
        <taxon>Eukaryota</taxon>
        <taxon>Viridiplantae</taxon>
        <taxon>Streptophyta</taxon>
        <taxon>Embryophyta</taxon>
        <taxon>Tracheophyta</taxon>
        <taxon>Spermatophyta</taxon>
        <taxon>Magnoliopsida</taxon>
        <taxon>Liliopsida</taxon>
        <taxon>Poales</taxon>
        <taxon>Poaceae</taxon>
        <taxon>BOP clade</taxon>
        <taxon>Pooideae</taxon>
        <taxon>Triticodae</taxon>
        <taxon>Triticeae</taxon>
        <taxon>Triticinae</taxon>
        <taxon>Aegilops</taxon>
    </lineage>
</organism>
<dbReference type="Proteomes" id="UP000015105">
    <property type="component" value="Chromosome 6D"/>
</dbReference>
<keyword evidence="8 11" id="KW-0472">Membrane</keyword>
<dbReference type="FunFam" id="1.10.510.10:FF:000468">
    <property type="entry name" value="PTI1-like tyrosine-protein kinase 3"/>
    <property type="match status" value="1"/>
</dbReference>
<comment type="subcellular location">
    <subcellularLocation>
        <location evidence="1">Cell membrane</location>
        <topology evidence="1">Single-pass membrane protein</topology>
    </subcellularLocation>
</comment>
<feature type="region of interest" description="Disordered" evidence="10">
    <location>
        <begin position="175"/>
        <end position="201"/>
    </location>
</feature>
<keyword evidence="14" id="KW-1185">Reference proteome</keyword>
<name>A0A453NNH3_AEGTS</name>
<evidence type="ECO:0000256" key="9">
    <source>
        <dbReference type="ARBA" id="ARBA00023157"/>
    </source>
</evidence>
<dbReference type="PRINTS" id="PR01217">
    <property type="entry name" value="PRICHEXTENSN"/>
</dbReference>
<dbReference type="InterPro" id="IPR052611">
    <property type="entry name" value="Plant_RLK_LysM"/>
</dbReference>
<dbReference type="Gramene" id="AET6Gv20427000.1">
    <property type="protein sequence ID" value="AET6Gv20427000.1"/>
    <property type="gene ID" value="AET6Gv20427000"/>
</dbReference>
<feature type="compositionally biased region" description="Low complexity" evidence="10">
    <location>
        <begin position="52"/>
        <end position="128"/>
    </location>
</feature>
<protein>
    <recommendedName>
        <fullName evidence="12">Protein kinase domain-containing protein</fullName>
    </recommendedName>
</protein>
<dbReference type="PANTHER" id="PTHR45927">
    <property type="entry name" value="LYSM-DOMAIN RECEPTOR-LIKE KINASE-RELATED"/>
    <property type="match status" value="1"/>
</dbReference>
<dbReference type="PANTHER" id="PTHR45927:SF20">
    <property type="entry name" value="PROTEIN KINASE DOMAIN-CONTAINING PROTEIN"/>
    <property type="match status" value="1"/>
</dbReference>
<reference evidence="14" key="2">
    <citation type="journal article" date="2017" name="Nat. Plants">
        <title>The Aegilops tauschii genome reveals multiple impacts of transposons.</title>
        <authorList>
            <person name="Zhao G."/>
            <person name="Zou C."/>
            <person name="Li K."/>
            <person name="Wang K."/>
            <person name="Li T."/>
            <person name="Gao L."/>
            <person name="Zhang X."/>
            <person name="Wang H."/>
            <person name="Yang Z."/>
            <person name="Liu X."/>
            <person name="Jiang W."/>
            <person name="Mao L."/>
            <person name="Kong X."/>
            <person name="Jiao Y."/>
            <person name="Jia J."/>
        </authorList>
    </citation>
    <scope>NUCLEOTIDE SEQUENCE [LARGE SCALE GENOMIC DNA]</scope>
    <source>
        <strain evidence="14">cv. AL8/78</strain>
    </source>
</reference>
<keyword evidence="2" id="KW-1003">Cell membrane</keyword>
<reference evidence="13" key="3">
    <citation type="journal article" date="2017" name="Nature">
        <title>Genome sequence of the progenitor of the wheat D genome Aegilops tauschii.</title>
        <authorList>
            <person name="Luo M.C."/>
            <person name="Gu Y.Q."/>
            <person name="Puiu D."/>
            <person name="Wang H."/>
            <person name="Twardziok S.O."/>
            <person name="Deal K.R."/>
            <person name="Huo N."/>
            <person name="Zhu T."/>
            <person name="Wang L."/>
            <person name="Wang Y."/>
            <person name="McGuire P.E."/>
            <person name="Liu S."/>
            <person name="Long H."/>
            <person name="Ramasamy R.K."/>
            <person name="Rodriguez J.C."/>
            <person name="Van S.L."/>
            <person name="Yuan L."/>
            <person name="Wang Z."/>
            <person name="Xia Z."/>
            <person name="Xiao L."/>
            <person name="Anderson O.D."/>
            <person name="Ouyang S."/>
            <person name="Liang Y."/>
            <person name="Zimin A.V."/>
            <person name="Pertea G."/>
            <person name="Qi P."/>
            <person name="Bennetzen J.L."/>
            <person name="Dai X."/>
            <person name="Dawson M.W."/>
            <person name="Muller H.G."/>
            <person name="Kugler K."/>
            <person name="Rivarola-Duarte L."/>
            <person name="Spannagl M."/>
            <person name="Mayer K.F.X."/>
            <person name="Lu F.H."/>
            <person name="Bevan M.W."/>
            <person name="Leroy P."/>
            <person name="Li P."/>
            <person name="You F.M."/>
            <person name="Sun Q."/>
            <person name="Liu Z."/>
            <person name="Lyons E."/>
            <person name="Wicker T."/>
            <person name="Salzberg S.L."/>
            <person name="Devos K.M."/>
            <person name="Dvorak J."/>
        </authorList>
    </citation>
    <scope>NUCLEOTIDE SEQUENCE [LARGE SCALE GENOMIC DNA]</scope>
    <source>
        <strain evidence="13">cv. AL8/78</strain>
    </source>
</reference>
<dbReference type="InterPro" id="IPR001245">
    <property type="entry name" value="Ser-Thr/Tyr_kinase_cat_dom"/>
</dbReference>
<feature type="region of interest" description="Disordered" evidence="10">
    <location>
        <begin position="1"/>
        <end position="158"/>
    </location>
</feature>
<keyword evidence="5" id="KW-0547">Nucleotide-binding</keyword>
<dbReference type="GO" id="GO:0005524">
    <property type="term" value="F:ATP binding"/>
    <property type="evidence" value="ECO:0007669"/>
    <property type="project" value="UniProtKB-KW"/>
</dbReference>
<evidence type="ECO:0000256" key="1">
    <source>
        <dbReference type="ARBA" id="ARBA00004162"/>
    </source>
</evidence>
<evidence type="ECO:0000313" key="13">
    <source>
        <dbReference type="EnsemblPlants" id="AET6Gv20427000.1"/>
    </source>
</evidence>
<dbReference type="PROSITE" id="PS50011">
    <property type="entry name" value="PROTEIN_KINASE_DOM"/>
    <property type="match status" value="1"/>
</dbReference>
<evidence type="ECO:0000256" key="3">
    <source>
        <dbReference type="ARBA" id="ARBA00022692"/>
    </source>
</evidence>
<feature type="compositionally biased region" description="Low complexity" evidence="10">
    <location>
        <begin position="10"/>
        <end position="32"/>
    </location>
</feature>
<reference evidence="13" key="4">
    <citation type="submission" date="2019-03" db="UniProtKB">
        <authorList>
            <consortium name="EnsemblPlants"/>
        </authorList>
    </citation>
    <scope>IDENTIFICATION</scope>
</reference>
<dbReference type="GO" id="GO:0004672">
    <property type="term" value="F:protein kinase activity"/>
    <property type="evidence" value="ECO:0007669"/>
    <property type="project" value="InterPro"/>
</dbReference>
<proteinExistence type="predicted"/>
<reference evidence="13" key="5">
    <citation type="journal article" date="2021" name="G3 (Bethesda)">
        <title>Aegilops tauschii genome assembly Aet v5.0 features greater sequence contiguity and improved annotation.</title>
        <authorList>
            <person name="Wang L."/>
            <person name="Zhu T."/>
            <person name="Rodriguez J.C."/>
            <person name="Deal K.R."/>
            <person name="Dubcovsky J."/>
            <person name="McGuire P.E."/>
            <person name="Lux T."/>
            <person name="Spannagl M."/>
            <person name="Mayer K.F.X."/>
            <person name="Baldrich P."/>
            <person name="Meyers B.C."/>
            <person name="Huo N."/>
            <person name="Gu Y.Q."/>
            <person name="Zhou H."/>
            <person name="Devos K.M."/>
            <person name="Bennetzen J.L."/>
            <person name="Unver T."/>
            <person name="Budak H."/>
            <person name="Gulick P.J."/>
            <person name="Galiba G."/>
            <person name="Kalapos B."/>
            <person name="Nelson D.R."/>
            <person name="Li P."/>
            <person name="You F.M."/>
            <person name="Luo M.C."/>
            <person name="Dvorak J."/>
        </authorList>
    </citation>
    <scope>NUCLEOTIDE SEQUENCE [LARGE SCALE GENOMIC DNA]</scope>
    <source>
        <strain evidence="13">cv. AL8/78</strain>
    </source>
</reference>
<feature type="compositionally biased region" description="Low complexity" evidence="10">
    <location>
        <begin position="139"/>
        <end position="153"/>
    </location>
</feature>
<evidence type="ECO:0000256" key="6">
    <source>
        <dbReference type="ARBA" id="ARBA00022840"/>
    </source>
</evidence>
<evidence type="ECO:0000256" key="2">
    <source>
        <dbReference type="ARBA" id="ARBA00022475"/>
    </source>
</evidence>
<dbReference type="AlphaFoldDB" id="A0A453NNH3"/>
<dbReference type="InterPro" id="IPR011009">
    <property type="entry name" value="Kinase-like_dom_sf"/>
</dbReference>
<evidence type="ECO:0000313" key="14">
    <source>
        <dbReference type="Proteomes" id="UP000015105"/>
    </source>
</evidence>
<dbReference type="EnsemblPlants" id="AET6Gv20427000.1">
    <property type="protein sequence ID" value="AET6Gv20427000.1"/>
    <property type="gene ID" value="AET6Gv20427000"/>
</dbReference>
<evidence type="ECO:0000256" key="11">
    <source>
        <dbReference type="SAM" id="Phobius"/>
    </source>
</evidence>
<keyword evidence="9" id="KW-1015">Disulfide bond</keyword>
<keyword evidence="6" id="KW-0067">ATP-binding</keyword>
<evidence type="ECO:0000256" key="5">
    <source>
        <dbReference type="ARBA" id="ARBA00022741"/>
    </source>
</evidence>
<dbReference type="Gene3D" id="3.30.200.20">
    <property type="entry name" value="Phosphorylase Kinase, domain 1"/>
    <property type="match status" value="1"/>
</dbReference>
<evidence type="ECO:0000256" key="8">
    <source>
        <dbReference type="ARBA" id="ARBA00023136"/>
    </source>
</evidence>
<evidence type="ECO:0000256" key="7">
    <source>
        <dbReference type="ARBA" id="ARBA00022989"/>
    </source>
</evidence>
<evidence type="ECO:0000256" key="4">
    <source>
        <dbReference type="ARBA" id="ARBA00022729"/>
    </source>
</evidence>
<accession>A0A453NNH3</accession>
<dbReference type="Gene3D" id="1.10.510.10">
    <property type="entry name" value="Transferase(Phosphotransferase) domain 1"/>
    <property type="match status" value="1"/>
</dbReference>
<dbReference type="SUPFAM" id="SSF56112">
    <property type="entry name" value="Protein kinase-like (PK-like)"/>
    <property type="match status" value="1"/>
</dbReference>
<sequence>PLRPLPAPPTSSSAPPRRTTARPSPSPTSSAPIRPLSRTPTAFPPSPRSPTPASCSRLSPAAALRAATTSTTPATPSSSAARPTSSSSSPTTPTRASPPARRSSRRTPGTAAATSSPGTTSPCRSAARAPRRHRPPPGSGTCSPTSSCGATASRPSPTASVSFTTLLIPLKSAPTPDMLVSRAPPPAPAPPQAQQPPASSSGKWIAVGVGVGVGVLALAGLIGLTLLCVRRRRPRPGVGERSRGSKVILDVPSSADYDALASGKHTSSAMTTSSSSSALVSSDARAAVESLTVYKYSDLEKATAGFSEDRRVKNASVYRAEFNGDAEAVKRVAGDVSGEVGILKRVNHSSLVRLSGFCVHHGDTYLVFEFAENGALSDWLHGGGATLVWKQRVQAAFDVADGLNYLHHYTNPPCMHKNLKSSNVLLDDDLRAKVSSFALARSVPMGADGGDAQLTRHVVGTQGYLAPEYLEHGLITPKLDVFAFGVILLELLSGKEATFDGGDKRGETLLWESAEGLVVDGEDARGKVRAFMDPRLSGDYPLDLAVTVASLAVRCVAREPRGRPSMDGVFVTLSAVYNSTLDWDPSDCGNSRSSIMGR</sequence>
<feature type="transmembrane region" description="Helical" evidence="11">
    <location>
        <begin position="204"/>
        <end position="229"/>
    </location>
</feature>
<dbReference type="InterPro" id="IPR000719">
    <property type="entry name" value="Prot_kinase_dom"/>
</dbReference>
<dbReference type="Pfam" id="PF07714">
    <property type="entry name" value="PK_Tyr_Ser-Thr"/>
    <property type="match status" value="1"/>
</dbReference>
<feature type="domain" description="Protein kinase" evidence="12">
    <location>
        <begin position="254"/>
        <end position="581"/>
    </location>
</feature>
<keyword evidence="7 11" id="KW-1133">Transmembrane helix</keyword>
<dbReference type="GO" id="GO:0005886">
    <property type="term" value="C:plasma membrane"/>
    <property type="evidence" value="ECO:0007669"/>
    <property type="project" value="UniProtKB-SubCell"/>
</dbReference>